<comment type="caution">
    <text evidence="1">The sequence shown here is derived from an EMBL/GenBank/DDBJ whole genome shotgun (WGS) entry which is preliminary data.</text>
</comment>
<dbReference type="AlphaFoldDB" id="X1HVE3"/>
<gene>
    <name evidence="1" type="ORF">S03H2_29111</name>
</gene>
<name>X1HVE3_9ZZZZ</name>
<sequence length="52" mass="5472">MGETSFPLECVTDSAVAKEAIEDAGLSRDELKDAVDSIASIQVYAEKPSNGI</sequence>
<organism evidence="1">
    <name type="scientific">marine sediment metagenome</name>
    <dbReference type="NCBI Taxonomy" id="412755"/>
    <lineage>
        <taxon>unclassified sequences</taxon>
        <taxon>metagenomes</taxon>
        <taxon>ecological metagenomes</taxon>
    </lineage>
</organism>
<accession>X1HVE3</accession>
<reference evidence="1" key="1">
    <citation type="journal article" date="2014" name="Front. Microbiol.">
        <title>High frequency of phylogenetically diverse reductive dehalogenase-homologous genes in deep subseafloor sedimentary metagenomes.</title>
        <authorList>
            <person name="Kawai M."/>
            <person name="Futagami T."/>
            <person name="Toyoda A."/>
            <person name="Takaki Y."/>
            <person name="Nishi S."/>
            <person name="Hori S."/>
            <person name="Arai W."/>
            <person name="Tsubouchi T."/>
            <person name="Morono Y."/>
            <person name="Uchiyama I."/>
            <person name="Ito T."/>
            <person name="Fujiyama A."/>
            <person name="Inagaki F."/>
            <person name="Takami H."/>
        </authorList>
    </citation>
    <scope>NUCLEOTIDE SEQUENCE</scope>
    <source>
        <strain evidence="1">Expedition CK06-06</strain>
    </source>
</reference>
<proteinExistence type="predicted"/>
<dbReference type="EMBL" id="BARU01017558">
    <property type="protein sequence ID" value="GAH61020.1"/>
    <property type="molecule type" value="Genomic_DNA"/>
</dbReference>
<evidence type="ECO:0000313" key="1">
    <source>
        <dbReference type="EMBL" id="GAH61020.1"/>
    </source>
</evidence>
<protein>
    <submittedName>
        <fullName evidence="1">Uncharacterized protein</fullName>
    </submittedName>
</protein>